<organism evidence="1 2">
    <name type="scientific">Rubrivivax albus</name>
    <dbReference type="NCBI Taxonomy" id="2499835"/>
    <lineage>
        <taxon>Bacteria</taxon>
        <taxon>Pseudomonadati</taxon>
        <taxon>Pseudomonadota</taxon>
        <taxon>Betaproteobacteria</taxon>
        <taxon>Burkholderiales</taxon>
        <taxon>Sphaerotilaceae</taxon>
        <taxon>Rubrivivax</taxon>
    </lineage>
</organism>
<dbReference type="EMBL" id="SACT01000001">
    <property type="protein sequence ID" value="RVT54016.1"/>
    <property type="molecule type" value="Genomic_DNA"/>
</dbReference>
<dbReference type="AlphaFoldDB" id="A0A3S2UB42"/>
<evidence type="ECO:0000313" key="2">
    <source>
        <dbReference type="Proteomes" id="UP000288178"/>
    </source>
</evidence>
<gene>
    <name evidence="1" type="ORF">ENE75_03845</name>
</gene>
<proteinExistence type="predicted"/>
<comment type="caution">
    <text evidence="1">The sequence shown here is derived from an EMBL/GenBank/DDBJ whole genome shotgun (WGS) entry which is preliminary data.</text>
</comment>
<dbReference type="Proteomes" id="UP000288178">
    <property type="component" value="Unassembled WGS sequence"/>
</dbReference>
<name>A0A3S2UB42_9BURK</name>
<evidence type="ECO:0000313" key="1">
    <source>
        <dbReference type="EMBL" id="RVT54016.1"/>
    </source>
</evidence>
<accession>A0A3S2UB42</accession>
<reference evidence="1 2" key="1">
    <citation type="submission" date="2019-01" db="EMBL/GenBank/DDBJ databases">
        <authorList>
            <person name="Chen W.-M."/>
        </authorList>
    </citation>
    <scope>NUCLEOTIDE SEQUENCE [LARGE SCALE GENOMIC DNA]</scope>
    <source>
        <strain evidence="1 2">ICH-3</strain>
    </source>
</reference>
<protein>
    <submittedName>
        <fullName evidence="1">DUF4148 domain-containing protein</fullName>
    </submittedName>
</protein>
<sequence length="195" mass="20905">MAVLAQALVQVLCELDLVLNHQESHNGWDFAAARSFAGLRNRHLRVRQPSGPLFKVQSVVDAAEDTDQPPKPAERKDLTMNTRNILALATFALAAASGSAFAQEATSDAWMNAASTKSRADVMAELKQARADGSIKAVSAGYLNPIVSQKSRADVRAEVLAAARTGELERLDAEAYAFDGQRTTAQATRVAQAAR</sequence>
<keyword evidence="2" id="KW-1185">Reference proteome</keyword>
<dbReference type="Pfam" id="PF13663">
    <property type="entry name" value="DUF4148"/>
    <property type="match status" value="1"/>
</dbReference>
<dbReference type="InterPro" id="IPR025421">
    <property type="entry name" value="DUF4148"/>
</dbReference>